<gene>
    <name evidence="1" type="ORF">M3202_06035</name>
</gene>
<reference evidence="1" key="1">
    <citation type="submission" date="2022-05" db="EMBL/GenBank/DDBJ databases">
        <title>Comparative Genomics of Spacecraft Associated Microbes.</title>
        <authorList>
            <person name="Tran M.T."/>
            <person name="Wright A."/>
            <person name="Seuylemezian A."/>
            <person name="Eisen J."/>
            <person name="Coil D."/>
        </authorList>
    </citation>
    <scope>NUCLEOTIDE SEQUENCE</scope>
    <source>
        <strain evidence="1">214.1.1</strain>
    </source>
</reference>
<dbReference type="RefSeq" id="WP_251222441.1">
    <property type="nucleotide sequence ID" value="NZ_JAMBOL010000003.1"/>
</dbReference>
<evidence type="ECO:0000313" key="2">
    <source>
        <dbReference type="Proteomes" id="UP001139179"/>
    </source>
</evidence>
<keyword evidence="2" id="KW-1185">Reference proteome</keyword>
<dbReference type="Proteomes" id="UP001139179">
    <property type="component" value="Unassembled WGS sequence"/>
</dbReference>
<protein>
    <submittedName>
        <fullName evidence="1">Uncharacterized protein</fullName>
    </submittedName>
</protein>
<accession>A0A9X2DQP0</accession>
<organism evidence="1 2">
    <name type="scientific">Halalkalibacter oceani</name>
    <dbReference type="NCBI Taxonomy" id="1653776"/>
    <lineage>
        <taxon>Bacteria</taxon>
        <taxon>Bacillati</taxon>
        <taxon>Bacillota</taxon>
        <taxon>Bacilli</taxon>
        <taxon>Bacillales</taxon>
        <taxon>Bacillaceae</taxon>
        <taxon>Halalkalibacter</taxon>
    </lineage>
</organism>
<comment type="caution">
    <text evidence="1">The sequence shown here is derived from an EMBL/GenBank/DDBJ whole genome shotgun (WGS) entry which is preliminary data.</text>
</comment>
<sequence length="77" mass="8552">MILTKLTNKSLVTDQDVSFNYRLGIPVEVFDSQQGKTVAFGQIEAYNEQLIHIHGSPFCRSSYLFFGQPAQPAPASC</sequence>
<proteinExistence type="predicted"/>
<dbReference type="EMBL" id="JAMBOL010000003">
    <property type="protein sequence ID" value="MCM3713637.1"/>
    <property type="molecule type" value="Genomic_DNA"/>
</dbReference>
<evidence type="ECO:0000313" key="1">
    <source>
        <dbReference type="EMBL" id="MCM3713637.1"/>
    </source>
</evidence>
<name>A0A9X2DQP0_9BACI</name>
<dbReference type="AlphaFoldDB" id="A0A9X2DQP0"/>